<name>A0A427AGA2_ENSVE</name>
<comment type="caution">
    <text evidence="2">The sequence shown here is derived from an EMBL/GenBank/DDBJ whole genome shotgun (WGS) entry which is preliminary data.</text>
</comment>
<evidence type="ECO:0000313" key="2">
    <source>
        <dbReference type="EMBL" id="RRT75201.1"/>
    </source>
</evidence>
<protein>
    <submittedName>
        <fullName evidence="2">Uncharacterized protein</fullName>
    </submittedName>
</protein>
<organism evidence="2 3">
    <name type="scientific">Ensete ventricosum</name>
    <name type="common">Abyssinian banana</name>
    <name type="synonym">Musa ensete</name>
    <dbReference type="NCBI Taxonomy" id="4639"/>
    <lineage>
        <taxon>Eukaryota</taxon>
        <taxon>Viridiplantae</taxon>
        <taxon>Streptophyta</taxon>
        <taxon>Embryophyta</taxon>
        <taxon>Tracheophyta</taxon>
        <taxon>Spermatophyta</taxon>
        <taxon>Magnoliopsida</taxon>
        <taxon>Liliopsida</taxon>
        <taxon>Zingiberales</taxon>
        <taxon>Musaceae</taxon>
        <taxon>Ensete</taxon>
    </lineage>
</organism>
<accession>A0A427AGA2</accession>
<dbReference type="EMBL" id="AMZH03002555">
    <property type="protein sequence ID" value="RRT75201.1"/>
    <property type="molecule type" value="Genomic_DNA"/>
</dbReference>
<sequence length="190" mass="21349">MGSRVWTDGPHAAEYVTRVLHPSLAKKLYEVSSEGLMDQAAKSVIWYIAFGTSRLGLYFIDTLIDHVHDTGQIVCLLTEWNSVLRAENRELKSGVGSEVMVATERQATELNVDMEQLKAALCDSEQRCKDHQLATDSARDELKDLRESRGRLEDEVLLLTRDAKVLRSKMKTWATMPSRTTKALEVSNPG</sequence>
<reference evidence="2 3" key="1">
    <citation type="journal article" date="2014" name="Agronomy (Basel)">
        <title>A Draft Genome Sequence for Ensete ventricosum, the Drought-Tolerant Tree Against Hunger.</title>
        <authorList>
            <person name="Harrison J."/>
            <person name="Moore K.A."/>
            <person name="Paszkiewicz K."/>
            <person name="Jones T."/>
            <person name="Grant M."/>
            <person name="Ambacheew D."/>
            <person name="Muzemil S."/>
            <person name="Studholme D.J."/>
        </authorList>
    </citation>
    <scope>NUCLEOTIDE SEQUENCE [LARGE SCALE GENOMIC DNA]</scope>
</reference>
<dbReference type="Proteomes" id="UP000287651">
    <property type="component" value="Unassembled WGS sequence"/>
</dbReference>
<proteinExistence type="predicted"/>
<evidence type="ECO:0000313" key="3">
    <source>
        <dbReference type="Proteomes" id="UP000287651"/>
    </source>
</evidence>
<keyword evidence="1" id="KW-0175">Coiled coil</keyword>
<gene>
    <name evidence="2" type="ORF">B296_00003258</name>
</gene>
<feature type="coiled-coil region" evidence="1">
    <location>
        <begin position="100"/>
        <end position="162"/>
    </location>
</feature>
<dbReference type="AlphaFoldDB" id="A0A427AGA2"/>
<evidence type="ECO:0000256" key="1">
    <source>
        <dbReference type="SAM" id="Coils"/>
    </source>
</evidence>